<evidence type="ECO:0000313" key="6">
    <source>
        <dbReference type="Proteomes" id="UP000032304"/>
    </source>
</evidence>
<keyword evidence="3" id="KW-0378">Hydrolase</keyword>
<organism evidence="5 6">
    <name type="scientific">Gossypium raimondii</name>
    <name type="common">Peruvian cotton</name>
    <name type="synonym">Gossypium klotzschianum subsp. raimondii</name>
    <dbReference type="NCBI Taxonomy" id="29730"/>
    <lineage>
        <taxon>Eukaryota</taxon>
        <taxon>Viridiplantae</taxon>
        <taxon>Streptophyta</taxon>
        <taxon>Embryophyta</taxon>
        <taxon>Tracheophyta</taxon>
        <taxon>Spermatophyta</taxon>
        <taxon>Magnoliopsida</taxon>
        <taxon>eudicotyledons</taxon>
        <taxon>Gunneridae</taxon>
        <taxon>Pentapetalae</taxon>
        <taxon>rosids</taxon>
        <taxon>malvids</taxon>
        <taxon>Malvales</taxon>
        <taxon>Malvaceae</taxon>
        <taxon>Malvoideae</taxon>
        <taxon>Gossypium</taxon>
    </lineage>
</organism>
<evidence type="ECO:0000256" key="1">
    <source>
        <dbReference type="ARBA" id="ARBA00005234"/>
    </source>
</evidence>
<gene>
    <name evidence="5" type="ORF">B456_002G184800</name>
</gene>
<dbReference type="Pfam" id="PF02902">
    <property type="entry name" value="Peptidase_C48"/>
    <property type="match status" value="1"/>
</dbReference>
<proteinExistence type="inferred from homology"/>
<dbReference type="STRING" id="29730.A0A0D2MCS5"/>
<keyword evidence="6" id="KW-1185">Reference proteome</keyword>
<evidence type="ECO:0000313" key="5">
    <source>
        <dbReference type="EMBL" id="KJB15567.1"/>
    </source>
</evidence>
<dbReference type="Proteomes" id="UP000032304">
    <property type="component" value="Chromosome 2"/>
</dbReference>
<name>A0A0D2MCS5_GOSRA</name>
<dbReference type="InterPro" id="IPR012337">
    <property type="entry name" value="RNaseH-like_sf"/>
</dbReference>
<dbReference type="InterPro" id="IPR052035">
    <property type="entry name" value="ZnF_BED_domain_contain"/>
</dbReference>
<dbReference type="PROSITE" id="PS50600">
    <property type="entry name" value="ULP_PROTEASE"/>
    <property type="match status" value="1"/>
</dbReference>
<dbReference type="eggNOG" id="KOG1121">
    <property type="taxonomic scope" value="Eukaryota"/>
</dbReference>
<evidence type="ECO:0000259" key="4">
    <source>
        <dbReference type="PROSITE" id="PS50600"/>
    </source>
</evidence>
<accession>A0A0D2MCS5</accession>
<evidence type="ECO:0000256" key="2">
    <source>
        <dbReference type="ARBA" id="ARBA00022670"/>
    </source>
</evidence>
<dbReference type="GO" id="GO:0008234">
    <property type="term" value="F:cysteine-type peptidase activity"/>
    <property type="evidence" value="ECO:0007669"/>
    <property type="project" value="InterPro"/>
</dbReference>
<dbReference type="SUPFAM" id="SSF54001">
    <property type="entry name" value="Cysteine proteinases"/>
    <property type="match status" value="1"/>
</dbReference>
<reference evidence="5 6" key="1">
    <citation type="journal article" date="2012" name="Nature">
        <title>Repeated polyploidization of Gossypium genomes and the evolution of spinnable cotton fibres.</title>
        <authorList>
            <person name="Paterson A.H."/>
            <person name="Wendel J.F."/>
            <person name="Gundlach H."/>
            <person name="Guo H."/>
            <person name="Jenkins J."/>
            <person name="Jin D."/>
            <person name="Llewellyn D."/>
            <person name="Showmaker K.C."/>
            <person name="Shu S."/>
            <person name="Udall J."/>
            <person name="Yoo M.J."/>
            <person name="Byers R."/>
            <person name="Chen W."/>
            <person name="Doron-Faigenboim A."/>
            <person name="Duke M.V."/>
            <person name="Gong L."/>
            <person name="Grimwood J."/>
            <person name="Grover C."/>
            <person name="Grupp K."/>
            <person name="Hu G."/>
            <person name="Lee T.H."/>
            <person name="Li J."/>
            <person name="Lin L."/>
            <person name="Liu T."/>
            <person name="Marler B.S."/>
            <person name="Page J.T."/>
            <person name="Roberts A.W."/>
            <person name="Romanel E."/>
            <person name="Sanders W.S."/>
            <person name="Szadkowski E."/>
            <person name="Tan X."/>
            <person name="Tang H."/>
            <person name="Xu C."/>
            <person name="Wang J."/>
            <person name="Wang Z."/>
            <person name="Zhang D."/>
            <person name="Zhang L."/>
            <person name="Ashrafi H."/>
            <person name="Bedon F."/>
            <person name="Bowers J.E."/>
            <person name="Brubaker C.L."/>
            <person name="Chee P.W."/>
            <person name="Das S."/>
            <person name="Gingle A.R."/>
            <person name="Haigler C.H."/>
            <person name="Harker D."/>
            <person name="Hoffmann L.V."/>
            <person name="Hovav R."/>
            <person name="Jones D.C."/>
            <person name="Lemke C."/>
            <person name="Mansoor S."/>
            <person name="ur Rahman M."/>
            <person name="Rainville L.N."/>
            <person name="Rambani A."/>
            <person name="Reddy U.K."/>
            <person name="Rong J.K."/>
            <person name="Saranga Y."/>
            <person name="Scheffler B.E."/>
            <person name="Scheffler J.A."/>
            <person name="Stelly D.M."/>
            <person name="Triplett B.A."/>
            <person name="Van Deynze A."/>
            <person name="Vaslin M.F."/>
            <person name="Waghmare V.N."/>
            <person name="Walford S.A."/>
            <person name="Wright R.J."/>
            <person name="Zaki E.A."/>
            <person name="Zhang T."/>
            <person name="Dennis E.S."/>
            <person name="Mayer K.F."/>
            <person name="Peterson D.G."/>
            <person name="Rokhsar D.S."/>
            <person name="Wang X."/>
            <person name="Schmutz J."/>
        </authorList>
    </citation>
    <scope>NUCLEOTIDE SEQUENCE [LARGE SCALE GENOMIC DNA]</scope>
</reference>
<dbReference type="PANTHER" id="PTHR46481:SF7">
    <property type="entry name" value="ZINC FINGER BED DOMAIN-CONTAINING PROTEIN RICESLEEPER 2-LIKE"/>
    <property type="match status" value="1"/>
</dbReference>
<comment type="similarity">
    <text evidence="1">Belongs to the peptidase C48 family.</text>
</comment>
<dbReference type="InterPro" id="IPR008906">
    <property type="entry name" value="HATC_C_dom"/>
</dbReference>
<dbReference type="Gramene" id="KJB15567">
    <property type="protein sequence ID" value="KJB15567"/>
    <property type="gene ID" value="B456_002G184800"/>
</dbReference>
<sequence>MHTQFVRVRVQDSRIRFQKEAISNIPTSSNTTEEAMDVDVFESNFKNIKQILIRNSVAQNINNLVTLAQTVYERAKAETDSVMGPGPKLKSWCKVWVGFDKFEEDGKQVAKCKHFPKVLTRSSKNGTTHLKVCPGKKNQNQESQSHLDLLKMDIIHQHPLDLAGQEAFKNFVKGLQSMFEFQSRDKLEVRQGFDKLACKFNFRVSLWKNGLDDEWKLKMKILSFKILKHIYDTKALSEIIRRSVSESNLETCVRDQCSLSSTHWFISCSFLENGYHEMYSILHKFWESIEHVTETTHGRLKFQEVVDQLEKSIHAFLTLMKRKFDCYWSLCNLELAIASSKHEDYLGESELALPLNGDILGWWRVNSLRFPTLSKMGRDHLAITMIMPSSYNDLDPNIMEALLCNQNWLENLKEMKSCKNQCYRETGSGNKSKASNKMDVKLYLLSRFTSKDHKQLDKWQRNELNGYFKLMGNEFAHLFMVPQDDETRKKYYINDSVIVNAFFELLKKRFENFPNAYINHYSFSSHLAVKTFILSKSIEHEVLAWFKAEKLTGEQKLFLPLCLSSHWVLLYVDIKGKKFHVLQCFKSFFTPNDANEWPFVVRNNIPKQKNLVDCGVFVMKYSDCLTHSECFPFKQEMDHFCRRIFLDIYRKLHQT</sequence>
<evidence type="ECO:0000256" key="3">
    <source>
        <dbReference type="ARBA" id="ARBA00022801"/>
    </source>
</evidence>
<dbReference type="Pfam" id="PF05699">
    <property type="entry name" value="Dimer_Tnp_hAT"/>
    <property type="match status" value="1"/>
</dbReference>
<keyword evidence="2" id="KW-0645">Protease</keyword>
<feature type="domain" description="Ubiquitin-like protease family profile" evidence="4">
    <location>
        <begin position="478"/>
        <end position="625"/>
    </location>
</feature>
<protein>
    <recommendedName>
        <fullName evidence="4">Ubiquitin-like protease family profile domain-containing protein</fullName>
    </recommendedName>
</protein>
<dbReference type="GO" id="GO:0046983">
    <property type="term" value="F:protein dimerization activity"/>
    <property type="evidence" value="ECO:0007669"/>
    <property type="project" value="InterPro"/>
</dbReference>
<dbReference type="Gene3D" id="3.40.395.10">
    <property type="entry name" value="Adenoviral Proteinase, Chain A"/>
    <property type="match status" value="1"/>
</dbReference>
<dbReference type="SUPFAM" id="SSF53098">
    <property type="entry name" value="Ribonuclease H-like"/>
    <property type="match status" value="1"/>
</dbReference>
<dbReference type="InterPro" id="IPR003653">
    <property type="entry name" value="Peptidase_C48_C"/>
</dbReference>
<dbReference type="PANTHER" id="PTHR46481">
    <property type="entry name" value="ZINC FINGER BED DOMAIN-CONTAINING PROTEIN 4"/>
    <property type="match status" value="1"/>
</dbReference>
<dbReference type="GO" id="GO:0006508">
    <property type="term" value="P:proteolysis"/>
    <property type="evidence" value="ECO:0007669"/>
    <property type="project" value="UniProtKB-KW"/>
</dbReference>
<dbReference type="AlphaFoldDB" id="A0A0D2MCS5"/>
<dbReference type="InterPro" id="IPR038765">
    <property type="entry name" value="Papain-like_cys_pep_sf"/>
</dbReference>
<dbReference type="EMBL" id="CM001741">
    <property type="protein sequence ID" value="KJB15567.1"/>
    <property type="molecule type" value="Genomic_DNA"/>
</dbReference>